<keyword evidence="5" id="KW-0676">Redox-active center</keyword>
<dbReference type="InterPro" id="IPR012336">
    <property type="entry name" value="Thioredoxin-like_fold"/>
</dbReference>
<keyword evidence="6" id="KW-0472">Membrane</keyword>
<dbReference type="PROSITE" id="PS51352">
    <property type="entry name" value="THIOREDOXIN_2"/>
    <property type="match status" value="1"/>
</dbReference>
<dbReference type="GO" id="GO:0016491">
    <property type="term" value="F:oxidoreductase activity"/>
    <property type="evidence" value="ECO:0007669"/>
    <property type="project" value="UniProtKB-KW"/>
</dbReference>
<evidence type="ECO:0000256" key="4">
    <source>
        <dbReference type="ARBA" id="ARBA00023157"/>
    </source>
</evidence>
<feature type="transmembrane region" description="Helical" evidence="6">
    <location>
        <begin position="9"/>
        <end position="27"/>
    </location>
</feature>
<dbReference type="Pfam" id="PF13462">
    <property type="entry name" value="Thioredoxin_4"/>
    <property type="match status" value="1"/>
</dbReference>
<gene>
    <name evidence="8" type="ORF">A3C58_00400</name>
</gene>
<reference evidence="8 9" key="1">
    <citation type="journal article" date="2016" name="Nat. Commun.">
        <title>Thousands of microbial genomes shed light on interconnected biogeochemical processes in an aquifer system.</title>
        <authorList>
            <person name="Anantharaman K."/>
            <person name="Brown C.T."/>
            <person name="Hug L.A."/>
            <person name="Sharon I."/>
            <person name="Castelle C.J."/>
            <person name="Probst A.J."/>
            <person name="Thomas B.C."/>
            <person name="Singh A."/>
            <person name="Wilkins M.J."/>
            <person name="Karaoz U."/>
            <person name="Brodie E.L."/>
            <person name="Williams K.H."/>
            <person name="Hubbard S.S."/>
            <person name="Banfield J.F."/>
        </authorList>
    </citation>
    <scope>NUCLEOTIDE SEQUENCE [LARGE SCALE GENOMIC DNA]</scope>
</reference>
<organism evidence="8 9">
    <name type="scientific">Candidatus Staskawiczbacteria bacterium RIFCSPHIGHO2_02_FULL_34_10</name>
    <dbReference type="NCBI Taxonomy" id="1802205"/>
    <lineage>
        <taxon>Bacteria</taxon>
        <taxon>Candidatus Staskawicziibacteriota</taxon>
    </lineage>
</organism>
<dbReference type="Gene3D" id="3.40.30.10">
    <property type="entry name" value="Glutaredoxin"/>
    <property type="match status" value="1"/>
</dbReference>
<evidence type="ECO:0000256" key="3">
    <source>
        <dbReference type="ARBA" id="ARBA00023002"/>
    </source>
</evidence>
<evidence type="ECO:0000313" key="8">
    <source>
        <dbReference type="EMBL" id="OGZ65927.1"/>
    </source>
</evidence>
<keyword evidence="3" id="KW-0560">Oxidoreductase</keyword>
<dbReference type="EMBL" id="MHOR01000037">
    <property type="protein sequence ID" value="OGZ65927.1"/>
    <property type="molecule type" value="Genomic_DNA"/>
</dbReference>
<evidence type="ECO:0000256" key="5">
    <source>
        <dbReference type="ARBA" id="ARBA00023284"/>
    </source>
</evidence>
<dbReference type="InterPro" id="IPR013766">
    <property type="entry name" value="Thioredoxin_domain"/>
</dbReference>
<dbReference type="SUPFAM" id="SSF52833">
    <property type="entry name" value="Thioredoxin-like"/>
    <property type="match status" value="1"/>
</dbReference>
<protein>
    <recommendedName>
        <fullName evidence="7">Thioredoxin domain-containing protein</fullName>
    </recommendedName>
</protein>
<dbReference type="AlphaFoldDB" id="A0A1G2HTX8"/>
<keyword evidence="4" id="KW-1015">Disulfide bond</keyword>
<accession>A0A1G2HTX8</accession>
<keyword evidence="6" id="KW-1133">Transmembrane helix</keyword>
<comment type="caution">
    <text evidence="8">The sequence shown here is derived from an EMBL/GenBank/DDBJ whole genome shotgun (WGS) entry which is preliminary data.</text>
</comment>
<comment type="similarity">
    <text evidence="1">Belongs to the thioredoxin family. DsbA subfamily.</text>
</comment>
<dbReference type="PANTHER" id="PTHR13887">
    <property type="entry name" value="GLUTATHIONE S-TRANSFERASE KAPPA"/>
    <property type="match status" value="1"/>
</dbReference>
<sequence length="309" mass="34434">MFNINRRTVLLGMIILGLVVVGVLIFGKLDSSKFVSFYKLNFGYSAESIAKKSVEYLNSSVLKDGQKADLVGFSEESGVIKVSIKIDQKTYDSYVTKDGKLFFPEAIIINSNLSKQSTATKDSSVDISKVKIEGSPFIGNKDAKVVIAEWFDYQCPYCKKMEQEVMSKIYDEYIKTGKIKLVFKDYQFLGPDSQTAGLIARAVWEVAPDKFYEWNKAIYEKQDDENSGWGKNSDILTLTKSIGIDSVKVEKLVTEKSSEYQKLIDADKLEGTDFGVKGTPALIIGKELLGGFIPYNELKASIEKVISGN</sequence>
<evidence type="ECO:0000313" key="9">
    <source>
        <dbReference type="Proteomes" id="UP000178380"/>
    </source>
</evidence>
<keyword evidence="2" id="KW-0732">Signal</keyword>
<dbReference type="STRING" id="1802205.A3C58_00400"/>
<keyword evidence="6" id="KW-0812">Transmembrane</keyword>
<name>A0A1G2HTX8_9BACT</name>
<dbReference type="Proteomes" id="UP000178380">
    <property type="component" value="Unassembled WGS sequence"/>
</dbReference>
<evidence type="ECO:0000256" key="1">
    <source>
        <dbReference type="ARBA" id="ARBA00005791"/>
    </source>
</evidence>
<proteinExistence type="inferred from homology"/>
<dbReference type="PANTHER" id="PTHR13887:SF14">
    <property type="entry name" value="DISULFIDE BOND FORMATION PROTEIN D"/>
    <property type="match status" value="1"/>
</dbReference>
<evidence type="ECO:0000256" key="6">
    <source>
        <dbReference type="SAM" id="Phobius"/>
    </source>
</evidence>
<feature type="domain" description="Thioredoxin" evidence="7">
    <location>
        <begin position="118"/>
        <end position="307"/>
    </location>
</feature>
<dbReference type="InterPro" id="IPR036249">
    <property type="entry name" value="Thioredoxin-like_sf"/>
</dbReference>
<evidence type="ECO:0000256" key="2">
    <source>
        <dbReference type="ARBA" id="ARBA00022729"/>
    </source>
</evidence>
<evidence type="ECO:0000259" key="7">
    <source>
        <dbReference type="PROSITE" id="PS51352"/>
    </source>
</evidence>